<protein>
    <submittedName>
        <fullName evidence="6">Zinc ABC transporter substrate-binding protein</fullName>
    </submittedName>
</protein>
<dbReference type="InterPro" id="IPR050492">
    <property type="entry name" value="Bact_metal-bind_prot9"/>
</dbReference>
<dbReference type="PANTHER" id="PTHR42953:SF3">
    <property type="entry name" value="HIGH-AFFINITY ZINC UPTAKE SYSTEM PROTEIN ZNUA"/>
    <property type="match status" value="1"/>
</dbReference>
<dbReference type="Proteomes" id="UP000323380">
    <property type="component" value="Unassembled WGS sequence"/>
</dbReference>
<dbReference type="PANTHER" id="PTHR42953">
    <property type="entry name" value="HIGH-AFFINITY ZINC UPTAKE SYSTEM PROTEIN ZNUA-RELATED"/>
    <property type="match status" value="1"/>
</dbReference>
<keyword evidence="7" id="KW-1185">Reference proteome</keyword>
<comment type="caution">
    <text evidence="6">The sequence shown here is derived from an EMBL/GenBank/DDBJ whole genome shotgun (WGS) entry which is preliminary data.</text>
</comment>
<evidence type="ECO:0000256" key="5">
    <source>
        <dbReference type="SAM" id="MobiDB-lite"/>
    </source>
</evidence>
<gene>
    <name evidence="6" type="ORF">FXF69_27375</name>
</gene>
<dbReference type="GO" id="GO:0007155">
    <property type="term" value="P:cell adhesion"/>
    <property type="evidence" value="ECO:0007669"/>
    <property type="project" value="InterPro"/>
</dbReference>
<comment type="similarity">
    <text evidence="1 4">Belongs to the bacterial solute-binding protein 9 family.</text>
</comment>
<evidence type="ECO:0000313" key="6">
    <source>
        <dbReference type="EMBL" id="TYB43519.1"/>
    </source>
</evidence>
<reference evidence="6 7" key="1">
    <citation type="submission" date="2019-08" db="EMBL/GenBank/DDBJ databases">
        <title>Actinomadura sp. nov. CYP1-5 isolated from mountain soil.</title>
        <authorList>
            <person name="Songsumanus A."/>
            <person name="Kuncharoen N."/>
            <person name="Kudo T."/>
            <person name="Yuki M."/>
            <person name="Igarashi Y."/>
            <person name="Tanasupawat S."/>
        </authorList>
    </citation>
    <scope>NUCLEOTIDE SEQUENCE [LARGE SCALE GENOMIC DNA]</scope>
    <source>
        <strain evidence="6 7">JCM 14158</strain>
    </source>
</reference>
<evidence type="ECO:0000256" key="3">
    <source>
        <dbReference type="ARBA" id="ARBA00022729"/>
    </source>
</evidence>
<dbReference type="SUPFAM" id="SSF53807">
    <property type="entry name" value="Helical backbone' metal receptor"/>
    <property type="match status" value="1"/>
</dbReference>
<dbReference type="InterPro" id="IPR006128">
    <property type="entry name" value="Lipoprotein_PsaA-like"/>
</dbReference>
<dbReference type="STRING" id="1220554.GCA_001552135_00358"/>
<accession>A0A5D0NGQ0</accession>
<dbReference type="EMBL" id="VSFG01000006">
    <property type="protein sequence ID" value="TYB43519.1"/>
    <property type="molecule type" value="Genomic_DNA"/>
</dbReference>
<organism evidence="6 7">
    <name type="scientific">Actinomadura chibensis</name>
    <dbReference type="NCBI Taxonomy" id="392828"/>
    <lineage>
        <taxon>Bacteria</taxon>
        <taxon>Bacillati</taxon>
        <taxon>Actinomycetota</taxon>
        <taxon>Actinomycetes</taxon>
        <taxon>Streptosporangiales</taxon>
        <taxon>Thermomonosporaceae</taxon>
        <taxon>Actinomadura</taxon>
    </lineage>
</organism>
<name>A0A5D0NGQ0_9ACTN</name>
<evidence type="ECO:0000256" key="1">
    <source>
        <dbReference type="ARBA" id="ARBA00011028"/>
    </source>
</evidence>
<dbReference type="GO" id="GO:0046872">
    <property type="term" value="F:metal ion binding"/>
    <property type="evidence" value="ECO:0007669"/>
    <property type="project" value="InterPro"/>
</dbReference>
<feature type="region of interest" description="Disordered" evidence="5">
    <location>
        <begin position="1"/>
        <end position="34"/>
    </location>
</feature>
<dbReference type="Gene3D" id="3.40.50.1980">
    <property type="entry name" value="Nitrogenase molybdenum iron protein domain"/>
    <property type="match status" value="2"/>
</dbReference>
<feature type="compositionally biased region" description="Gly residues" evidence="5">
    <location>
        <begin position="21"/>
        <end position="34"/>
    </location>
</feature>
<evidence type="ECO:0000256" key="4">
    <source>
        <dbReference type="RuleBase" id="RU003512"/>
    </source>
</evidence>
<evidence type="ECO:0000313" key="7">
    <source>
        <dbReference type="Proteomes" id="UP000323380"/>
    </source>
</evidence>
<keyword evidence="3" id="KW-0732">Signal</keyword>
<evidence type="ECO:0000256" key="2">
    <source>
        <dbReference type="ARBA" id="ARBA00022448"/>
    </source>
</evidence>
<dbReference type="Pfam" id="PF01297">
    <property type="entry name" value="ZnuA"/>
    <property type="match status" value="1"/>
</dbReference>
<dbReference type="InterPro" id="IPR006127">
    <property type="entry name" value="ZnuA-like"/>
</dbReference>
<keyword evidence="2 4" id="KW-0813">Transport</keyword>
<dbReference type="PRINTS" id="PR00690">
    <property type="entry name" value="ADHESNFAMILY"/>
</dbReference>
<dbReference type="AlphaFoldDB" id="A0A5D0NGQ0"/>
<dbReference type="GO" id="GO:0030001">
    <property type="term" value="P:metal ion transport"/>
    <property type="evidence" value="ECO:0007669"/>
    <property type="project" value="InterPro"/>
</dbReference>
<proteinExistence type="inferred from homology"/>
<sequence length="403" mass="41757">MGAARRRVRPAGGRDGRDGLGGRGRGAGPRGGAGLVRLPELARAGRLRAGAAGRRAGRPRGLRAGARPRTILTIIFILGHNRRVPRFSVQKHARARRAGAAALALAGLAAGAVACADAGADAPPGKAVVVASFYPVAWLAERVGGGDVVVRTLTEPGAEPHDLELTARQVASVEDADHTVYVKGVQPAVDDAVKGHAEGRSLDAASVVRTLPPPGETDDEEAHDGVRHAEAPFDPHIWLDPSRMATVAAALGARLAAADPAHAAGYRRRAADTAAALGALDRAFRDGLRACARRDIITAHAAFGYLADRYGLRQIPVAGVDPAGEPSPRRMADLARRVAAAGATTIFTETLVSPKVARALAREAGVRTAVLDPAEGVADGASADYLTIMQDNLRTLRPALECT</sequence>